<evidence type="ECO:0008006" key="4">
    <source>
        <dbReference type="Google" id="ProtNLM"/>
    </source>
</evidence>
<organism evidence="2 3">
    <name type="scientific">Phytophthora megakarya</name>
    <dbReference type="NCBI Taxonomy" id="4795"/>
    <lineage>
        <taxon>Eukaryota</taxon>
        <taxon>Sar</taxon>
        <taxon>Stramenopiles</taxon>
        <taxon>Oomycota</taxon>
        <taxon>Peronosporomycetes</taxon>
        <taxon>Peronosporales</taxon>
        <taxon>Peronosporaceae</taxon>
        <taxon>Phytophthora</taxon>
    </lineage>
</organism>
<dbReference type="Proteomes" id="UP000198211">
    <property type="component" value="Unassembled WGS sequence"/>
</dbReference>
<comment type="caution">
    <text evidence="2">The sequence shown here is derived from an EMBL/GenBank/DDBJ whole genome shotgun (WGS) entry which is preliminary data.</text>
</comment>
<sequence length="591" mass="67961">MNLHQRIMPQPPRVQTDLSKFFNAAMDRYLAEEREANKDPASTRPQHQGSQDVEMESIRSSDHGSRWEYDPDDVDFPTSAQATVATATAGSTGSTMIQRVRISAISDLKEFAGKDQDEDRARAWMCKVKSAFMGNQASDDEKCLTFADLLAGSAKNWYRQLSRSTRNKWSDLLRSFQIQYCGLGVSVARQYYHTRRRSDESPLDYLYRLNVAGLCARLKIKDGNAKERREHRLTLLRLTDADDLEEVLRARHRAKNRQKKAAIFLAANEDVTPKVDKESLNLDPRLRDRDHGHQDHNSKIHGNGFNRDRRSHCGSRKHSDLGCWRRVTWTKCGKRGYPSDHCLFVCRGWGELHDMGKYSTEEFYNQIRQWFNPTKHMDAKLGRSSGWNPIRAERSSYCIYAFVNKTSVDQVSKRPDLHGNTRDLHGKRTFAISSLRQVDEYARSEVTMSVDLQPGESRGYWRQQDLDYDHEVTPKIQKPSKIAEYRQSTTMDLLPGESRGYWKHHSPGKWFRQAKITGKIHNEKAILLLDTGAEVSIVDTAFARKVGCYIDWSKIQDCVGIGDNVYQTEGRTRIKVTLAASLVYFFRYLGG</sequence>
<proteinExistence type="predicted"/>
<dbReference type="GO" id="GO:0004190">
    <property type="term" value="F:aspartic-type endopeptidase activity"/>
    <property type="evidence" value="ECO:0007669"/>
    <property type="project" value="InterPro"/>
</dbReference>
<feature type="compositionally biased region" description="Basic and acidic residues" evidence="1">
    <location>
        <begin position="56"/>
        <end position="67"/>
    </location>
</feature>
<name>A0A225VR13_9STRA</name>
<gene>
    <name evidence="2" type="ORF">PHMEG_00019785</name>
</gene>
<feature type="region of interest" description="Disordered" evidence="1">
    <location>
        <begin position="286"/>
        <end position="308"/>
    </location>
</feature>
<dbReference type="PROSITE" id="PS00141">
    <property type="entry name" value="ASP_PROTEASE"/>
    <property type="match status" value="1"/>
</dbReference>
<dbReference type="InterPro" id="IPR001969">
    <property type="entry name" value="Aspartic_peptidase_AS"/>
</dbReference>
<dbReference type="SUPFAM" id="SSF50630">
    <property type="entry name" value="Acid proteases"/>
    <property type="match status" value="1"/>
</dbReference>
<evidence type="ECO:0000313" key="2">
    <source>
        <dbReference type="EMBL" id="OWZ07782.1"/>
    </source>
</evidence>
<protein>
    <recommendedName>
        <fullName evidence="4">Eukaryotic/viral aspartic protease</fullName>
    </recommendedName>
</protein>
<feature type="region of interest" description="Disordered" evidence="1">
    <location>
        <begin position="34"/>
        <end position="67"/>
    </location>
</feature>
<dbReference type="EMBL" id="NBNE01003404">
    <property type="protein sequence ID" value="OWZ07782.1"/>
    <property type="molecule type" value="Genomic_DNA"/>
</dbReference>
<dbReference type="AlphaFoldDB" id="A0A225VR13"/>
<keyword evidence="3" id="KW-1185">Reference proteome</keyword>
<evidence type="ECO:0000313" key="3">
    <source>
        <dbReference type="Proteomes" id="UP000198211"/>
    </source>
</evidence>
<reference evidence="3" key="1">
    <citation type="submission" date="2017-03" db="EMBL/GenBank/DDBJ databases">
        <title>Phytopthora megakarya and P. palmivora, two closely related causual agents of cacao black pod achieved similar genome size and gene model numbers by different mechanisms.</title>
        <authorList>
            <person name="Ali S."/>
            <person name="Shao J."/>
            <person name="Larry D.J."/>
            <person name="Kronmiller B."/>
            <person name="Shen D."/>
            <person name="Strem M.D."/>
            <person name="Melnick R.L."/>
            <person name="Guiltinan M.J."/>
            <person name="Tyler B.M."/>
            <person name="Meinhardt L.W."/>
            <person name="Bailey B.A."/>
        </authorList>
    </citation>
    <scope>NUCLEOTIDE SEQUENCE [LARGE SCALE GENOMIC DNA]</scope>
    <source>
        <strain evidence="3">zdho120</strain>
    </source>
</reference>
<dbReference type="OrthoDB" id="125636at2759"/>
<dbReference type="InterPro" id="IPR021109">
    <property type="entry name" value="Peptidase_aspartic_dom_sf"/>
</dbReference>
<evidence type="ECO:0000256" key="1">
    <source>
        <dbReference type="SAM" id="MobiDB-lite"/>
    </source>
</evidence>
<accession>A0A225VR13</accession>
<feature type="compositionally biased region" description="Basic and acidic residues" evidence="1">
    <location>
        <begin position="286"/>
        <end position="298"/>
    </location>
</feature>
<dbReference type="GO" id="GO:0006508">
    <property type="term" value="P:proteolysis"/>
    <property type="evidence" value="ECO:0007669"/>
    <property type="project" value="InterPro"/>
</dbReference>